<evidence type="ECO:0000256" key="3">
    <source>
        <dbReference type="ARBA" id="ARBA00016672"/>
    </source>
</evidence>
<keyword evidence="5" id="KW-0804">Transcription</keyword>
<evidence type="ECO:0000256" key="1">
    <source>
        <dbReference type="ARBA" id="ARBA00004123"/>
    </source>
</evidence>
<comment type="similarity">
    <text evidence="2">Belongs to the eukaryotic RPC9 RNA polymerase subunit family.</text>
</comment>
<proteinExistence type="inferred from homology"/>
<keyword evidence="4" id="KW-0240">DNA-directed RNA polymerase</keyword>
<dbReference type="InterPro" id="IPR010997">
    <property type="entry name" value="HRDC-like_sf"/>
</dbReference>
<dbReference type="InterPro" id="IPR005574">
    <property type="entry name" value="Rpb4/RPC9"/>
</dbReference>
<comment type="subcellular location">
    <subcellularLocation>
        <location evidence="1">Nucleus</location>
    </subcellularLocation>
</comment>
<dbReference type="GO" id="GO:0006384">
    <property type="term" value="P:transcription initiation at RNA polymerase III promoter"/>
    <property type="evidence" value="ECO:0007669"/>
    <property type="project" value="InterPro"/>
</dbReference>
<protein>
    <recommendedName>
        <fullName evidence="3">DNA-directed RNA polymerase III subunit RPC9</fullName>
    </recommendedName>
</protein>
<dbReference type="Proteomes" id="UP000002630">
    <property type="component" value="Linkage Group LG16"/>
</dbReference>
<evidence type="ECO:0000256" key="7">
    <source>
        <dbReference type="SAM" id="MobiDB-lite"/>
    </source>
</evidence>
<dbReference type="EMBL" id="FN649741">
    <property type="protein sequence ID" value="CBJ27825.1"/>
    <property type="molecule type" value="Genomic_DNA"/>
</dbReference>
<dbReference type="SUPFAM" id="SSF47819">
    <property type="entry name" value="HRDC-like"/>
    <property type="match status" value="1"/>
</dbReference>
<dbReference type="PANTHER" id="PTHR15561">
    <property type="entry name" value="CALCITONIN GENE-RELATED PEPTIDE-RECEPTOR COMPONENT PROTEIN"/>
    <property type="match status" value="1"/>
</dbReference>
<evidence type="ECO:0000256" key="4">
    <source>
        <dbReference type="ARBA" id="ARBA00022478"/>
    </source>
</evidence>
<evidence type="ECO:0000313" key="8">
    <source>
        <dbReference type="EMBL" id="CBJ27825.1"/>
    </source>
</evidence>
<gene>
    <name evidence="8" type="ORF">Esi_0085_0088</name>
</gene>
<organism evidence="8 9">
    <name type="scientific">Ectocarpus siliculosus</name>
    <name type="common">Brown alga</name>
    <name type="synonym">Conferva siliculosa</name>
    <dbReference type="NCBI Taxonomy" id="2880"/>
    <lineage>
        <taxon>Eukaryota</taxon>
        <taxon>Sar</taxon>
        <taxon>Stramenopiles</taxon>
        <taxon>Ochrophyta</taxon>
        <taxon>PX clade</taxon>
        <taxon>Phaeophyceae</taxon>
        <taxon>Ectocarpales</taxon>
        <taxon>Ectocarpaceae</taxon>
        <taxon>Ectocarpus</taxon>
    </lineage>
</organism>
<sequence>MEVVTYDRLVADFEALECVRRQRERREAGRAKKEPPDSGSSGGALAAEEATERYLSKMPAARETREAVSACWRALSEHEHFCRLTTPEKLQMINHRPSQAVAVHLVSEQASLDKN</sequence>
<dbReference type="GO" id="GO:0005666">
    <property type="term" value="C:RNA polymerase III complex"/>
    <property type="evidence" value="ECO:0007669"/>
    <property type="project" value="InterPro"/>
</dbReference>
<dbReference type="InParanoid" id="D7G7U4"/>
<dbReference type="InterPro" id="IPR038846">
    <property type="entry name" value="RPC9"/>
</dbReference>
<dbReference type="PANTHER" id="PTHR15561:SF0">
    <property type="entry name" value="DNA-DIRECTED RNA POLYMERASE III SUBUNIT RPC9"/>
    <property type="match status" value="1"/>
</dbReference>
<dbReference type="Gene3D" id="1.20.1250.40">
    <property type="match status" value="1"/>
</dbReference>
<keyword evidence="6" id="KW-0539">Nucleus</keyword>
<evidence type="ECO:0000256" key="2">
    <source>
        <dbReference type="ARBA" id="ARBA00006898"/>
    </source>
</evidence>
<evidence type="ECO:0000256" key="6">
    <source>
        <dbReference type="ARBA" id="ARBA00023242"/>
    </source>
</evidence>
<dbReference type="STRING" id="2880.D7G7U4"/>
<dbReference type="AlphaFoldDB" id="D7G7U4"/>
<name>D7G7U4_ECTSI</name>
<evidence type="ECO:0000256" key="5">
    <source>
        <dbReference type="ARBA" id="ARBA00023163"/>
    </source>
</evidence>
<dbReference type="EMBL" id="FN649086">
    <property type="protein sequence ID" value="CBJ27825.1"/>
    <property type="molecule type" value="Genomic_DNA"/>
</dbReference>
<feature type="region of interest" description="Disordered" evidence="7">
    <location>
        <begin position="22"/>
        <end position="50"/>
    </location>
</feature>
<keyword evidence="9" id="KW-1185">Reference proteome</keyword>
<feature type="compositionally biased region" description="Basic and acidic residues" evidence="7">
    <location>
        <begin position="22"/>
        <end position="36"/>
    </location>
</feature>
<dbReference type="InterPro" id="IPR038324">
    <property type="entry name" value="Rpb4/RPC9_sf"/>
</dbReference>
<accession>D7G7U4</accession>
<reference evidence="8 9" key="1">
    <citation type="journal article" date="2010" name="Nature">
        <title>The Ectocarpus genome and the independent evolution of multicellularity in brown algae.</title>
        <authorList>
            <person name="Cock J.M."/>
            <person name="Sterck L."/>
            <person name="Rouze P."/>
            <person name="Scornet D."/>
            <person name="Allen A.E."/>
            <person name="Amoutzias G."/>
            <person name="Anthouard V."/>
            <person name="Artiguenave F."/>
            <person name="Aury J.M."/>
            <person name="Badger J.H."/>
            <person name="Beszteri B."/>
            <person name="Billiau K."/>
            <person name="Bonnet E."/>
            <person name="Bothwell J.H."/>
            <person name="Bowler C."/>
            <person name="Boyen C."/>
            <person name="Brownlee C."/>
            <person name="Carrano C.J."/>
            <person name="Charrier B."/>
            <person name="Cho G.Y."/>
            <person name="Coelho S.M."/>
            <person name="Collen J."/>
            <person name="Corre E."/>
            <person name="Da Silva C."/>
            <person name="Delage L."/>
            <person name="Delaroque N."/>
            <person name="Dittami S.M."/>
            <person name="Doulbeau S."/>
            <person name="Elias M."/>
            <person name="Farnham G."/>
            <person name="Gachon C.M."/>
            <person name="Gschloessl B."/>
            <person name="Heesch S."/>
            <person name="Jabbari K."/>
            <person name="Jubin C."/>
            <person name="Kawai H."/>
            <person name="Kimura K."/>
            <person name="Kloareg B."/>
            <person name="Kupper F.C."/>
            <person name="Lang D."/>
            <person name="Le Bail A."/>
            <person name="Leblanc C."/>
            <person name="Lerouge P."/>
            <person name="Lohr M."/>
            <person name="Lopez P.J."/>
            <person name="Martens C."/>
            <person name="Maumus F."/>
            <person name="Michel G."/>
            <person name="Miranda-Saavedra D."/>
            <person name="Morales J."/>
            <person name="Moreau H."/>
            <person name="Motomura T."/>
            <person name="Nagasato C."/>
            <person name="Napoli C.A."/>
            <person name="Nelson D.R."/>
            <person name="Nyvall-Collen P."/>
            <person name="Peters A.F."/>
            <person name="Pommier C."/>
            <person name="Potin P."/>
            <person name="Poulain J."/>
            <person name="Quesneville H."/>
            <person name="Read B."/>
            <person name="Rensing S.A."/>
            <person name="Ritter A."/>
            <person name="Rousvoal S."/>
            <person name="Samanta M."/>
            <person name="Samson G."/>
            <person name="Schroeder D.C."/>
            <person name="Segurens B."/>
            <person name="Strittmatter M."/>
            <person name="Tonon T."/>
            <person name="Tregear J.W."/>
            <person name="Valentin K."/>
            <person name="von Dassow P."/>
            <person name="Yamagishi T."/>
            <person name="Van de Peer Y."/>
            <person name="Wincker P."/>
        </authorList>
    </citation>
    <scope>NUCLEOTIDE SEQUENCE [LARGE SCALE GENOMIC DNA]</scope>
    <source>
        <strain evidence="9">Ec32 / CCAP1310/4</strain>
    </source>
</reference>
<dbReference type="Pfam" id="PF03874">
    <property type="entry name" value="RNA_pol_Rpb4"/>
    <property type="match status" value="1"/>
</dbReference>
<evidence type="ECO:0000313" key="9">
    <source>
        <dbReference type="Proteomes" id="UP000002630"/>
    </source>
</evidence>
<dbReference type="GO" id="GO:0000166">
    <property type="term" value="F:nucleotide binding"/>
    <property type="evidence" value="ECO:0007669"/>
    <property type="project" value="InterPro"/>
</dbReference>